<name>A0ABR7QWT8_9GAMM</name>
<accession>A0ABR7QWT8</accession>
<dbReference type="Proteomes" id="UP000651208">
    <property type="component" value="Unassembled WGS sequence"/>
</dbReference>
<protein>
    <submittedName>
        <fullName evidence="1">Uncharacterized protein</fullName>
    </submittedName>
</protein>
<keyword evidence="2" id="KW-1185">Reference proteome</keyword>
<gene>
    <name evidence="1" type="ORF">FcAc13_05100</name>
</gene>
<organism evidence="1 2">
    <name type="scientific">Frischella japonica</name>
    <dbReference type="NCBI Taxonomy" id="2741544"/>
    <lineage>
        <taxon>Bacteria</taxon>
        <taxon>Pseudomonadati</taxon>
        <taxon>Pseudomonadota</taxon>
        <taxon>Gammaproteobacteria</taxon>
        <taxon>Orbales</taxon>
        <taxon>Orbaceae</taxon>
        <taxon>Frischella</taxon>
    </lineage>
</organism>
<evidence type="ECO:0000313" key="1">
    <source>
        <dbReference type="EMBL" id="MBC9130684.1"/>
    </source>
</evidence>
<reference evidence="1 2" key="1">
    <citation type="submission" date="2020-06" db="EMBL/GenBank/DDBJ databases">
        <title>Frischella cerana isolated from Apis cerana gut homogenate.</title>
        <authorList>
            <person name="Wolter L.A."/>
            <person name="Suenami S."/>
            <person name="Miyazaki R."/>
        </authorList>
    </citation>
    <scope>NUCLEOTIDE SEQUENCE [LARGE SCALE GENOMIC DNA]</scope>
    <source>
        <strain evidence="1 2">Ac13</strain>
    </source>
</reference>
<evidence type="ECO:0000313" key="2">
    <source>
        <dbReference type="Proteomes" id="UP000651208"/>
    </source>
</evidence>
<sequence>MCKKITNEVNKLCDVVLPPPKFNQFDPVLYNGIRTEIADSANYYAFNDDGVMCPWYYVPTLLDDFICIELVPETDLTNFTGN</sequence>
<dbReference type="RefSeq" id="WP_187755133.1">
    <property type="nucleotide sequence ID" value="NZ_JABURY010000011.1"/>
</dbReference>
<comment type="caution">
    <text evidence="1">The sequence shown here is derived from an EMBL/GenBank/DDBJ whole genome shotgun (WGS) entry which is preliminary data.</text>
</comment>
<proteinExistence type="predicted"/>
<dbReference type="EMBL" id="JABURY010000011">
    <property type="protein sequence ID" value="MBC9130684.1"/>
    <property type="molecule type" value="Genomic_DNA"/>
</dbReference>